<evidence type="ECO:0000313" key="1">
    <source>
        <dbReference type="EMBL" id="KII72226.1"/>
    </source>
</evidence>
<proteinExistence type="predicted"/>
<comment type="caution">
    <text evidence="1">The sequence shown here is derived from an EMBL/GenBank/DDBJ whole genome shotgun (WGS) entry which is preliminary data.</text>
</comment>
<dbReference type="Proteomes" id="UP000031668">
    <property type="component" value="Unassembled WGS sequence"/>
</dbReference>
<organism evidence="1 2">
    <name type="scientific">Thelohanellus kitauei</name>
    <name type="common">Myxosporean</name>
    <dbReference type="NCBI Taxonomy" id="669202"/>
    <lineage>
        <taxon>Eukaryota</taxon>
        <taxon>Metazoa</taxon>
        <taxon>Cnidaria</taxon>
        <taxon>Myxozoa</taxon>
        <taxon>Myxosporea</taxon>
        <taxon>Bivalvulida</taxon>
        <taxon>Platysporina</taxon>
        <taxon>Myxobolidae</taxon>
        <taxon>Thelohanellus</taxon>
    </lineage>
</organism>
<protein>
    <submittedName>
        <fullName evidence="1">Uncharacterized protein</fullName>
    </submittedName>
</protein>
<sequence length="123" mass="14143">MHPRKESHRLSSDKYPNSNIDLEIDNMAVVSVAQLDSMFTDKSFPTVIDLGDSVKIRQYDEDNQNTGNNFFDAFRTNGFKDATNFDDYYFTRSTDGRGDLGQLASYLKRGERDETKRIATRIN</sequence>
<dbReference type="AlphaFoldDB" id="A0A0C2MY36"/>
<reference evidence="1 2" key="1">
    <citation type="journal article" date="2014" name="Genome Biol. Evol.">
        <title>The genome of the myxosporean Thelohanellus kitauei shows adaptations to nutrient acquisition within its fish host.</title>
        <authorList>
            <person name="Yang Y."/>
            <person name="Xiong J."/>
            <person name="Zhou Z."/>
            <person name="Huo F."/>
            <person name="Miao W."/>
            <person name="Ran C."/>
            <person name="Liu Y."/>
            <person name="Zhang J."/>
            <person name="Feng J."/>
            <person name="Wang M."/>
            <person name="Wang M."/>
            <person name="Wang L."/>
            <person name="Yao B."/>
        </authorList>
    </citation>
    <scope>NUCLEOTIDE SEQUENCE [LARGE SCALE GENOMIC DNA]</scope>
    <source>
        <strain evidence="1">Wuqing</strain>
    </source>
</reference>
<evidence type="ECO:0000313" key="2">
    <source>
        <dbReference type="Proteomes" id="UP000031668"/>
    </source>
</evidence>
<keyword evidence="2" id="KW-1185">Reference proteome</keyword>
<name>A0A0C2MY36_THEKT</name>
<gene>
    <name evidence="1" type="ORF">RF11_08646</name>
</gene>
<accession>A0A0C2MY36</accession>
<dbReference type="EMBL" id="JWZT01001317">
    <property type="protein sequence ID" value="KII72226.1"/>
    <property type="molecule type" value="Genomic_DNA"/>
</dbReference>